<accession>A0A2G8QWL4</accession>
<dbReference type="SUPFAM" id="SSF103481">
    <property type="entry name" value="Multidrug resistance efflux transporter EmrE"/>
    <property type="match status" value="2"/>
</dbReference>
<feature type="transmembrane region" description="Helical" evidence="6">
    <location>
        <begin position="205"/>
        <end position="223"/>
    </location>
</feature>
<evidence type="ECO:0000313" key="8">
    <source>
        <dbReference type="EMBL" id="PIL13684.1"/>
    </source>
</evidence>
<dbReference type="EMBL" id="AWWI01000182">
    <property type="protein sequence ID" value="PIL13684.1"/>
    <property type="molecule type" value="Genomic_DNA"/>
</dbReference>
<evidence type="ECO:0000256" key="6">
    <source>
        <dbReference type="SAM" id="Phobius"/>
    </source>
</evidence>
<dbReference type="InterPro" id="IPR050638">
    <property type="entry name" value="AA-Vitamin_Transporters"/>
</dbReference>
<feature type="transmembrane region" description="Helical" evidence="6">
    <location>
        <begin position="64"/>
        <end position="84"/>
    </location>
</feature>
<protein>
    <submittedName>
        <fullName evidence="8">ABC transporter permease</fullName>
    </submittedName>
</protein>
<organism evidence="8 9">
    <name type="scientific">Puniceibacterium antarcticum</name>
    <dbReference type="NCBI Taxonomy" id="1206336"/>
    <lineage>
        <taxon>Bacteria</taxon>
        <taxon>Pseudomonadati</taxon>
        <taxon>Pseudomonadota</taxon>
        <taxon>Alphaproteobacteria</taxon>
        <taxon>Rhodobacterales</taxon>
        <taxon>Paracoccaceae</taxon>
        <taxon>Puniceibacterium</taxon>
    </lineage>
</organism>
<dbReference type="InterPro" id="IPR000620">
    <property type="entry name" value="EamA_dom"/>
</dbReference>
<comment type="caution">
    <text evidence="8">The sequence shown here is derived from an EMBL/GenBank/DDBJ whole genome shotgun (WGS) entry which is preliminary data.</text>
</comment>
<keyword evidence="3 6" id="KW-0812">Transmembrane</keyword>
<dbReference type="OrthoDB" id="5430053at2"/>
<evidence type="ECO:0000256" key="3">
    <source>
        <dbReference type="ARBA" id="ARBA00022692"/>
    </source>
</evidence>
<evidence type="ECO:0000256" key="4">
    <source>
        <dbReference type="ARBA" id="ARBA00022989"/>
    </source>
</evidence>
<comment type="similarity">
    <text evidence="2">Belongs to the EamA transporter family.</text>
</comment>
<keyword evidence="4 6" id="KW-1133">Transmembrane helix</keyword>
<feature type="transmembrane region" description="Helical" evidence="6">
    <location>
        <begin position="260"/>
        <end position="277"/>
    </location>
</feature>
<feature type="transmembrane region" description="Helical" evidence="6">
    <location>
        <begin position="235"/>
        <end position="254"/>
    </location>
</feature>
<dbReference type="Pfam" id="PF00892">
    <property type="entry name" value="EamA"/>
    <property type="match status" value="2"/>
</dbReference>
<dbReference type="GO" id="GO:0016020">
    <property type="term" value="C:membrane"/>
    <property type="evidence" value="ECO:0007669"/>
    <property type="project" value="UniProtKB-SubCell"/>
</dbReference>
<name>A0A2G8QWL4_9RHOB</name>
<evidence type="ECO:0000259" key="7">
    <source>
        <dbReference type="Pfam" id="PF00892"/>
    </source>
</evidence>
<sequence length="285" mass="29467">MSRTVDALLAASAPAIWGTTYIVTSQLLPPGYPLTDGVLRALPAGLLLLLVTRKLPPVDWLGRLAVLGALNFAIFLSALFFAAYRLPGGVAATLGAIQPLLVLFLARIALGTPLTARGLIAAMAGIFGVALLVLGPGAALDGPGLVAALVGAVSMACGVVLTRKWQPPVAALTFTAWQLTAGGLLLLPVALWVEPPLPALNVLNIAGFVWLCLIGGAYTYFVWFRGIERLGPAGVTAFGFLSPLTAVLLGWLILGENLSPAQLSGAAIVVVCVWLGSRPARPRLA</sequence>
<dbReference type="PANTHER" id="PTHR32322:SF2">
    <property type="entry name" value="EAMA DOMAIN-CONTAINING PROTEIN"/>
    <property type="match status" value="1"/>
</dbReference>
<gene>
    <name evidence="8" type="ORF">P775_27360</name>
</gene>
<evidence type="ECO:0000256" key="1">
    <source>
        <dbReference type="ARBA" id="ARBA00004141"/>
    </source>
</evidence>
<dbReference type="PANTHER" id="PTHR32322">
    <property type="entry name" value="INNER MEMBRANE TRANSPORTER"/>
    <property type="match status" value="1"/>
</dbReference>
<feature type="transmembrane region" description="Helical" evidence="6">
    <location>
        <begin position="7"/>
        <end position="28"/>
    </location>
</feature>
<feature type="domain" description="EamA" evidence="7">
    <location>
        <begin position="8"/>
        <end position="133"/>
    </location>
</feature>
<evidence type="ECO:0000313" key="9">
    <source>
        <dbReference type="Proteomes" id="UP000231259"/>
    </source>
</evidence>
<feature type="domain" description="EamA" evidence="7">
    <location>
        <begin position="143"/>
        <end position="275"/>
    </location>
</feature>
<dbReference type="Proteomes" id="UP000231259">
    <property type="component" value="Unassembled WGS sequence"/>
</dbReference>
<comment type="subcellular location">
    <subcellularLocation>
        <location evidence="1">Membrane</location>
        <topology evidence="1">Multi-pass membrane protein</topology>
    </subcellularLocation>
</comment>
<feature type="transmembrane region" description="Helical" evidence="6">
    <location>
        <begin position="34"/>
        <end position="52"/>
    </location>
</feature>
<dbReference type="AlphaFoldDB" id="A0A2G8QWL4"/>
<dbReference type="RefSeq" id="WP_099913718.1">
    <property type="nucleotide sequence ID" value="NZ_AWWI01000182.1"/>
</dbReference>
<feature type="transmembrane region" description="Helical" evidence="6">
    <location>
        <begin position="145"/>
        <end position="162"/>
    </location>
</feature>
<keyword evidence="5 6" id="KW-0472">Membrane</keyword>
<keyword evidence="9" id="KW-1185">Reference proteome</keyword>
<feature type="transmembrane region" description="Helical" evidence="6">
    <location>
        <begin position="119"/>
        <end position="139"/>
    </location>
</feature>
<reference evidence="8 9" key="1">
    <citation type="submission" date="2013-09" db="EMBL/GenBank/DDBJ databases">
        <title>Genome sequencing of Phaeobacter antarcticus sp. nov. SM1211.</title>
        <authorList>
            <person name="Zhang X.-Y."/>
            <person name="Liu C."/>
            <person name="Chen X.-L."/>
            <person name="Xie B.-B."/>
            <person name="Qin Q.-L."/>
            <person name="Rong J.-C."/>
            <person name="Zhang Y.-Z."/>
        </authorList>
    </citation>
    <scope>NUCLEOTIDE SEQUENCE [LARGE SCALE GENOMIC DNA]</scope>
    <source>
        <strain evidence="8 9">SM1211</strain>
    </source>
</reference>
<feature type="transmembrane region" description="Helical" evidence="6">
    <location>
        <begin position="169"/>
        <end position="193"/>
    </location>
</feature>
<feature type="transmembrane region" description="Helical" evidence="6">
    <location>
        <begin position="90"/>
        <end position="110"/>
    </location>
</feature>
<evidence type="ECO:0000256" key="5">
    <source>
        <dbReference type="ARBA" id="ARBA00023136"/>
    </source>
</evidence>
<evidence type="ECO:0000256" key="2">
    <source>
        <dbReference type="ARBA" id="ARBA00007362"/>
    </source>
</evidence>
<proteinExistence type="inferred from homology"/>
<dbReference type="InterPro" id="IPR037185">
    <property type="entry name" value="EmrE-like"/>
</dbReference>